<comment type="caution">
    <text evidence="1">The sequence shown here is derived from an EMBL/GenBank/DDBJ whole genome shotgun (WGS) entry which is preliminary data.</text>
</comment>
<dbReference type="AlphaFoldDB" id="A0A6L5Y181"/>
<organism evidence="1 2">
    <name type="scientific">Velocimicrobium porci</name>
    <dbReference type="NCBI Taxonomy" id="2606634"/>
    <lineage>
        <taxon>Bacteria</taxon>
        <taxon>Bacillati</taxon>
        <taxon>Bacillota</taxon>
        <taxon>Clostridia</taxon>
        <taxon>Lachnospirales</taxon>
        <taxon>Lachnospiraceae</taxon>
        <taxon>Velocimicrobium</taxon>
    </lineage>
</organism>
<evidence type="ECO:0000313" key="1">
    <source>
        <dbReference type="EMBL" id="MSS64168.1"/>
    </source>
</evidence>
<dbReference type="RefSeq" id="WP_154519566.1">
    <property type="nucleotide sequence ID" value="NZ_VUMT01000014.1"/>
</dbReference>
<name>A0A6L5Y181_9FIRM</name>
<dbReference type="Proteomes" id="UP000482209">
    <property type="component" value="Unassembled WGS sequence"/>
</dbReference>
<proteinExistence type="predicted"/>
<evidence type="ECO:0000313" key="2">
    <source>
        <dbReference type="Proteomes" id="UP000482209"/>
    </source>
</evidence>
<protein>
    <submittedName>
        <fullName evidence="1">Uncharacterized protein</fullName>
    </submittedName>
</protein>
<keyword evidence="2" id="KW-1185">Reference proteome</keyword>
<gene>
    <name evidence="1" type="ORF">FYJ58_09810</name>
</gene>
<dbReference type="EMBL" id="VUMT01000014">
    <property type="protein sequence ID" value="MSS64168.1"/>
    <property type="molecule type" value="Genomic_DNA"/>
</dbReference>
<sequence length="117" mass="13638">MIGEGSLKGIGLFALEVMHLISSGKKETLATVEEHFEKKDIVEYLSSKYKDEFFIVFDNSIYDNEQINLYFFNYVGYIEGNERRKYGIMNEDDGLLLIVSLLTDKIEKEAIHWKVEE</sequence>
<reference evidence="1 2" key="1">
    <citation type="submission" date="2019-08" db="EMBL/GenBank/DDBJ databases">
        <title>In-depth cultivation of the pig gut microbiome towards novel bacterial diversity and tailored functional studies.</title>
        <authorList>
            <person name="Wylensek D."/>
            <person name="Hitch T.C.A."/>
            <person name="Clavel T."/>
        </authorList>
    </citation>
    <scope>NUCLEOTIDE SEQUENCE [LARGE SCALE GENOMIC DNA]</scope>
    <source>
        <strain evidence="1 2">WCA-693-APC-MOT-I</strain>
    </source>
</reference>
<accession>A0A6L5Y181</accession>